<feature type="transmembrane region" description="Helical" evidence="1">
    <location>
        <begin position="53"/>
        <end position="74"/>
    </location>
</feature>
<dbReference type="AlphaFoldDB" id="A0A242JTE7"/>
<evidence type="ECO:0000313" key="8">
    <source>
        <dbReference type="Proteomes" id="UP000281752"/>
    </source>
</evidence>
<dbReference type="EMBL" id="CP033041">
    <property type="protein sequence ID" value="AYM72948.1"/>
    <property type="molecule type" value="Genomic_DNA"/>
</dbReference>
<dbReference type="Proteomes" id="UP000194885">
    <property type="component" value="Unassembled WGS sequence"/>
</dbReference>
<reference evidence="5 8" key="4">
    <citation type="submission" date="2018-10" db="EMBL/GenBank/DDBJ databases">
        <title>Genotypes and phenotypes of Enterococci isolated from broiler chickens.</title>
        <authorList>
            <person name="Muhammad A.R."/>
            <person name="Diarra M.S."/>
        </authorList>
    </citation>
    <scope>NUCLEOTIDE SEQUENCE [LARGE SCALE GENOMIC DNA]</scope>
    <source>
        <strain evidence="5 8">P5 C A 35</strain>
    </source>
</reference>
<name>A0A242JTE7_ENTFC</name>
<evidence type="ECO:0000313" key="4">
    <source>
        <dbReference type="EMBL" id="OTN94863.1"/>
    </source>
</evidence>
<reference evidence="3 9" key="2">
    <citation type="submission" date="2018-07" db="EMBL/GenBank/DDBJ databases">
        <title>High quality draft genome sequencing of Enterococcus faecium exhibiting probiotic potential isolated from mucus of freshwater fish.</title>
        <authorList>
            <person name="El-Jeni R."/>
            <person name="Ghedira K."/>
            <person name="Abdelhak S."/>
            <person name="El-Bour M."/>
            <person name="Bouhaouala-Zahar B."/>
        </authorList>
    </citation>
    <scope>NUCLEOTIDE SEQUENCE [LARGE SCALE GENOMIC DNA]</scope>
    <source>
        <strain evidence="3 9">R.A73</strain>
    </source>
</reference>
<keyword evidence="1" id="KW-0472">Membrane</keyword>
<evidence type="ECO:0000256" key="1">
    <source>
        <dbReference type="SAM" id="Phobius"/>
    </source>
</evidence>
<dbReference type="RefSeq" id="WP_002291268.1">
    <property type="nucleotide sequence ID" value="NZ_CABGQB010000001.1"/>
</dbReference>
<reference evidence="2 7" key="3">
    <citation type="submission" date="2018-10" db="EMBL/GenBank/DDBJ databases">
        <title>Escaping from acidified nitrite in gastric host defense: Transcriptomic basis for resistance to free nitrous acid in Enterococcus faecalis.</title>
        <authorList>
            <person name="Yu Z."/>
            <person name="Shi D."/>
            <person name="Liu W."/>
            <person name="Meng F."/>
        </authorList>
    </citation>
    <scope>NUCLEOTIDE SEQUENCE [LARGE SCALE GENOMIC DNA]</scope>
    <source>
        <strain evidence="2 7">JE1</strain>
    </source>
</reference>
<dbReference type="Proteomes" id="UP000275747">
    <property type="component" value="Chromosome"/>
</dbReference>
<dbReference type="EMBL" id="NGKW01000002">
    <property type="protein sequence ID" value="OTN94863.1"/>
    <property type="molecule type" value="Genomic_DNA"/>
</dbReference>
<keyword evidence="1" id="KW-0812">Transmembrane</keyword>
<evidence type="ECO:0000313" key="5">
    <source>
        <dbReference type="EMBL" id="ROX53527.1"/>
    </source>
</evidence>
<sequence>MNKGVKTLGVIGTLLLLSILLFAILLSAAYPLPFQLEKFRFFSITNSYVQQYVFWLAVAFAILTIITLLVFLFYPKTIGTFLLKHGDGELTLDKKAIEGMVRSHLHEDEFIHSPKVNVKATKNKIAVNVKGELKRTSALIGKTGTLMKEIENEVQHILGTKESVKVSVKYTGFEEPAKRSNDRKRVE</sequence>
<dbReference type="NCBIfam" id="NF033218">
    <property type="entry name" value="anchor_AmaP"/>
    <property type="match status" value="1"/>
</dbReference>
<proteinExistence type="predicted"/>
<dbReference type="Proteomes" id="UP000281752">
    <property type="component" value="Unassembled WGS sequence"/>
</dbReference>
<evidence type="ECO:0000313" key="2">
    <source>
        <dbReference type="EMBL" id="AYM72948.1"/>
    </source>
</evidence>
<keyword evidence="1" id="KW-1133">Transmembrane helix</keyword>
<dbReference type="EMBL" id="RKNM01000022">
    <property type="protein sequence ID" value="ROX53527.1"/>
    <property type="molecule type" value="Genomic_DNA"/>
</dbReference>
<reference evidence="4 6" key="1">
    <citation type="submission" date="2017-05" db="EMBL/GenBank/DDBJ databases">
        <title>The Genome Sequence of Enterococcus faecium 7H8_DIV0219.</title>
        <authorList>
            <consortium name="The Broad Institute Genomics Platform"/>
            <consortium name="The Broad Institute Genomic Center for Infectious Diseases"/>
            <person name="Earl A."/>
            <person name="Manson A."/>
            <person name="Schwartman J."/>
            <person name="Gilmore M."/>
            <person name="Abouelleil A."/>
            <person name="Cao P."/>
            <person name="Chapman S."/>
            <person name="Cusick C."/>
            <person name="Shea T."/>
            <person name="Young S."/>
            <person name="Neafsey D."/>
            <person name="Nusbaum C."/>
            <person name="Birren B."/>
        </authorList>
    </citation>
    <scope>NUCLEOTIDE SEQUENCE [LARGE SCALE GENOMIC DNA]</scope>
    <source>
        <strain evidence="4 6">7H8_DIV0219</strain>
    </source>
</reference>
<organism evidence="3 9">
    <name type="scientific">Enterococcus faecium</name>
    <name type="common">Streptococcus faecium</name>
    <dbReference type="NCBI Taxonomy" id="1352"/>
    <lineage>
        <taxon>Bacteria</taxon>
        <taxon>Bacillati</taxon>
        <taxon>Bacillota</taxon>
        <taxon>Bacilli</taxon>
        <taxon>Lactobacillales</taxon>
        <taxon>Enterococcaceae</taxon>
        <taxon>Enterococcus</taxon>
    </lineage>
</organism>
<evidence type="ECO:0000313" key="7">
    <source>
        <dbReference type="Proteomes" id="UP000275747"/>
    </source>
</evidence>
<evidence type="ECO:0000313" key="6">
    <source>
        <dbReference type="Proteomes" id="UP000194885"/>
    </source>
</evidence>
<dbReference type="EMBL" id="QOVC01000001">
    <property type="protein sequence ID" value="KAA0692885.1"/>
    <property type="molecule type" value="Genomic_DNA"/>
</dbReference>
<gene>
    <name evidence="3" type="primary">amaP</name>
    <name evidence="4" type="ORF">A5810_001109</name>
    <name evidence="2" type="ORF">D9Z05_06620</name>
    <name evidence="3" type="ORF">DTX73_01230</name>
    <name evidence="5" type="ORF">EGW36_12665</name>
</gene>
<evidence type="ECO:0000313" key="9">
    <source>
        <dbReference type="Proteomes" id="UP000448762"/>
    </source>
</evidence>
<accession>A0A242JTE7</accession>
<dbReference type="Proteomes" id="UP000448762">
    <property type="component" value="Unassembled WGS sequence"/>
</dbReference>
<evidence type="ECO:0000313" key="3">
    <source>
        <dbReference type="EMBL" id="KAA0692885.1"/>
    </source>
</evidence>
<protein>
    <submittedName>
        <fullName evidence="3">Alkaline shock response membrane anchor protein AmaP</fullName>
    </submittedName>
</protein>